<feature type="signal peptide" evidence="1">
    <location>
        <begin position="1"/>
        <end position="22"/>
    </location>
</feature>
<evidence type="ECO:0000313" key="4">
    <source>
        <dbReference type="Proteomes" id="UP000198635"/>
    </source>
</evidence>
<dbReference type="EMBL" id="FORX01000004">
    <property type="protein sequence ID" value="SFJ57050.1"/>
    <property type="molecule type" value="Genomic_DNA"/>
</dbReference>
<protein>
    <submittedName>
        <fullName evidence="3">Glycine zipper</fullName>
    </submittedName>
</protein>
<name>A0A1I3SFD0_9BACT</name>
<dbReference type="InterPro" id="IPR027367">
    <property type="entry name" value="Gly-zipper_YMGG"/>
</dbReference>
<evidence type="ECO:0000256" key="1">
    <source>
        <dbReference type="SAM" id="SignalP"/>
    </source>
</evidence>
<keyword evidence="4" id="KW-1185">Reference proteome</keyword>
<sequence>MKKIAKVLVVMLLVFALLPGCATMSDKNRTQAEGTGVGAVLGGLLGYAVGGGRGAAIGAAAGAGLGFLVGNEIAKRKQAYASTEDFLDAEIANTQEFNKTAIAYNAKLSKDVTTLEKQSKTLRAQYDKGTVDKKVLVAKSDELQKKIDASKKLEDTLDKELEVQTAILADEKKTRPADDQYIVRLQKEVNTLQKNLDKLRDGSTQLAQIDQRLSV</sequence>
<accession>A0A1I3SFD0</accession>
<reference evidence="4" key="1">
    <citation type="submission" date="2016-10" db="EMBL/GenBank/DDBJ databases">
        <authorList>
            <person name="Varghese N."/>
            <person name="Submissions S."/>
        </authorList>
    </citation>
    <scope>NUCLEOTIDE SEQUENCE [LARGE SCALE GENOMIC DNA]</scope>
    <source>
        <strain evidence="4">DSM 5918</strain>
    </source>
</reference>
<dbReference type="STRING" id="52560.SAMN04488082_104132"/>
<dbReference type="OrthoDB" id="5471153at2"/>
<evidence type="ECO:0000313" key="3">
    <source>
        <dbReference type="EMBL" id="SFJ57050.1"/>
    </source>
</evidence>
<feature type="chain" id="PRO_5011612683" evidence="1">
    <location>
        <begin position="23"/>
        <end position="215"/>
    </location>
</feature>
<dbReference type="AlphaFoldDB" id="A0A1I3SFD0"/>
<dbReference type="RefSeq" id="WP_092373243.1">
    <property type="nucleotide sequence ID" value="NZ_FORX01000004.1"/>
</dbReference>
<organism evidence="3 4">
    <name type="scientific">Desulfomicrobium apsheronum</name>
    <dbReference type="NCBI Taxonomy" id="52560"/>
    <lineage>
        <taxon>Bacteria</taxon>
        <taxon>Pseudomonadati</taxon>
        <taxon>Thermodesulfobacteriota</taxon>
        <taxon>Desulfovibrionia</taxon>
        <taxon>Desulfovibrionales</taxon>
        <taxon>Desulfomicrobiaceae</taxon>
        <taxon>Desulfomicrobium</taxon>
    </lineage>
</organism>
<evidence type="ECO:0000259" key="2">
    <source>
        <dbReference type="Pfam" id="PF13441"/>
    </source>
</evidence>
<dbReference type="Proteomes" id="UP000198635">
    <property type="component" value="Unassembled WGS sequence"/>
</dbReference>
<dbReference type="Pfam" id="PF13441">
    <property type="entry name" value="Gly-zipper_YMGG"/>
    <property type="match status" value="1"/>
</dbReference>
<proteinExistence type="predicted"/>
<feature type="domain" description="YMGG-like Gly-zipper" evidence="2">
    <location>
        <begin position="32"/>
        <end position="71"/>
    </location>
</feature>
<keyword evidence="1" id="KW-0732">Signal</keyword>
<gene>
    <name evidence="3" type="ORF">SAMN04488082_104132</name>
</gene>